<evidence type="ECO:0000259" key="5">
    <source>
        <dbReference type="SMART" id="SM01360"/>
    </source>
</evidence>
<reference evidence="6 7" key="1">
    <citation type="submission" date="2019-03" db="EMBL/GenBank/DDBJ databases">
        <title>Genomic Encyclopedia of Type Strains, Phase IV (KMG-IV): sequencing the most valuable type-strain genomes for metagenomic binning, comparative biology and taxonomic classification.</title>
        <authorList>
            <person name="Goeker M."/>
        </authorList>
    </citation>
    <scope>NUCLEOTIDE SEQUENCE [LARGE SCALE GENOMIC DNA]</scope>
    <source>
        <strain evidence="6 7">DSM 102852</strain>
    </source>
</reference>
<dbReference type="Pfam" id="PF07703">
    <property type="entry name" value="A2M_BRD"/>
    <property type="match status" value="1"/>
</dbReference>
<evidence type="ECO:0000313" key="7">
    <source>
        <dbReference type="Proteomes" id="UP000294480"/>
    </source>
</evidence>
<evidence type="ECO:0000256" key="2">
    <source>
        <dbReference type="SAM" id="MobiDB-lite"/>
    </source>
</evidence>
<dbReference type="PANTHER" id="PTHR40094:SF1">
    <property type="entry name" value="UBIQUITIN DOMAIN-CONTAINING PROTEIN"/>
    <property type="match status" value="1"/>
</dbReference>
<dbReference type="InterPro" id="IPR051802">
    <property type="entry name" value="YfhM-like"/>
</dbReference>
<feature type="signal peptide" evidence="3">
    <location>
        <begin position="1"/>
        <end position="17"/>
    </location>
</feature>
<evidence type="ECO:0000256" key="3">
    <source>
        <dbReference type="SAM" id="SignalP"/>
    </source>
</evidence>
<dbReference type="InterPro" id="IPR047565">
    <property type="entry name" value="Alpha-macroglob_thiol-ester_cl"/>
</dbReference>
<dbReference type="InterPro" id="IPR008930">
    <property type="entry name" value="Terpenoid_cyclase/PrenylTrfase"/>
</dbReference>
<dbReference type="SMART" id="SM01359">
    <property type="entry name" value="A2M_N_2"/>
    <property type="match status" value="1"/>
</dbReference>
<evidence type="ECO:0008006" key="8">
    <source>
        <dbReference type="Google" id="ProtNLM"/>
    </source>
</evidence>
<dbReference type="Pfam" id="PF00207">
    <property type="entry name" value="A2M"/>
    <property type="match status" value="1"/>
</dbReference>
<feature type="chain" id="PRO_5020329837" description="Alpha-2-macroglobulin family protein" evidence="3">
    <location>
        <begin position="18"/>
        <end position="1558"/>
    </location>
</feature>
<dbReference type="GO" id="GO:0004866">
    <property type="term" value="F:endopeptidase inhibitor activity"/>
    <property type="evidence" value="ECO:0007669"/>
    <property type="project" value="InterPro"/>
</dbReference>
<dbReference type="InterPro" id="IPR001599">
    <property type="entry name" value="Macroglobln_a2"/>
</dbReference>
<dbReference type="InterPro" id="IPR002890">
    <property type="entry name" value="MG2"/>
</dbReference>
<dbReference type="PANTHER" id="PTHR40094">
    <property type="entry name" value="ALPHA-2-MACROGLOBULIN HOMOLOG"/>
    <property type="match status" value="1"/>
</dbReference>
<feature type="region of interest" description="Disordered" evidence="2">
    <location>
        <begin position="1310"/>
        <end position="1344"/>
    </location>
</feature>
<dbReference type="Gene3D" id="1.50.10.20">
    <property type="match status" value="1"/>
</dbReference>
<feature type="compositionally biased region" description="Low complexity" evidence="2">
    <location>
        <begin position="1323"/>
        <end position="1340"/>
    </location>
</feature>
<dbReference type="InterPro" id="IPR013783">
    <property type="entry name" value="Ig-like_fold"/>
</dbReference>
<dbReference type="SMART" id="SM01419">
    <property type="entry name" value="Thiol-ester_cl"/>
    <property type="match status" value="1"/>
</dbReference>
<dbReference type="RefSeq" id="WP_162845160.1">
    <property type="nucleotide sequence ID" value="NZ_SNZE01000007.1"/>
</dbReference>
<feature type="domain" description="Alpha-2-macroglobulin" evidence="5">
    <location>
        <begin position="860"/>
        <end position="950"/>
    </location>
</feature>
<accession>A0A4R6Y8R3</accession>
<evidence type="ECO:0000313" key="6">
    <source>
        <dbReference type="EMBL" id="TDR31814.1"/>
    </source>
</evidence>
<comment type="caution">
    <text evidence="6">The sequence shown here is derived from an EMBL/GenBank/DDBJ whole genome shotgun (WGS) entry which is preliminary data.</text>
</comment>
<organism evidence="6 7">
    <name type="scientific">Hydromonas duriensis</name>
    <dbReference type="NCBI Taxonomy" id="1527608"/>
    <lineage>
        <taxon>Bacteria</taxon>
        <taxon>Pseudomonadati</taxon>
        <taxon>Pseudomonadota</taxon>
        <taxon>Betaproteobacteria</taxon>
        <taxon>Burkholderiales</taxon>
        <taxon>Burkholderiaceae</taxon>
        <taxon>Hydromonas</taxon>
    </lineage>
</organism>
<dbReference type="Gene3D" id="2.60.40.10">
    <property type="entry name" value="Immunoglobulins"/>
    <property type="match status" value="1"/>
</dbReference>
<dbReference type="InterPro" id="IPR011625">
    <property type="entry name" value="A2M_N_BRD"/>
</dbReference>
<feature type="compositionally biased region" description="Polar residues" evidence="2">
    <location>
        <begin position="1313"/>
        <end position="1322"/>
    </location>
</feature>
<dbReference type="SMART" id="SM01360">
    <property type="entry name" value="A2M"/>
    <property type="match status" value="1"/>
</dbReference>
<dbReference type="Gene3D" id="2.20.130.20">
    <property type="match status" value="1"/>
</dbReference>
<dbReference type="Gene3D" id="2.60.40.1930">
    <property type="match status" value="1"/>
</dbReference>
<dbReference type="Pfam" id="PF17973">
    <property type="entry name" value="bMG10"/>
    <property type="match status" value="1"/>
</dbReference>
<sequence>MMFVCLSILLGTNHAWAQDEASSQSAFFILSDKSYGSHEQSQVRLEVQDVKVVHDNAGLDITVYQVPKPLEFLKAQSNLHRVNVKAASAQDGVWNSLIAMWDSVMQSARTLWRDMFSDDAREAAVQNTPELKAKQDLYEGHPAAYSPQYKPIEGLDVKSRFRYPLQFGQSLKPSKALIEGANVGDNVGDSELEVAESATEGAEATQKTTEFSNGNVQIPIGQLEPGLYLVEAMLGEQRAITLVFVSDNLMMSKTSSNGMFVWTANRLSGEPSAKTHIQWTDGVGQLGSGMTNEQGWLSLQHASTEQTYVYAQDSAGGVLISENFYYDSEIYNTKLYATTDHPLYRPGDTVKIKVVGREFIDAQRSKALKDAPITINVFDSNGTQVATTNAKFNGMTGADASIELPKTAGSGGYEIQIGYLDELYGAAFRVAEFQKPHFEMNLIVDKNELKTNQDISAALQLRYPDGKPVKNAKVDLTLRAQNLSVIEGDLDYSGEFPVKLTNQQYQSDGDGVVKITLPKATQASRYIVSALATDGAAYRVRHTQELLIERAASTWKVNHPTRFSNPNQGMTFSLSLLNGEAEHKPTRWQWVRLEDQKTEEGRIGGNEFTINFVQSGSYTVNVFAEDGSLLGATSHWVSGPELKVPVGNIEIVWDKASYQVGDTATALVTFPEPVDHALLTLERDKVEQVSLMNHADSWLKTERVAPQQWRVSVPVTEMMAPNMTFSAAYIKNNQFTFSNAGIMVAAPQIAVNVTADKTQYAPGEKVNLTVKTTLNGQPVAANVSLAVVDEMLYVLQPEIAPNIHDFFYHPRRNNVRTHISDSFVGYDLSTNQLGQTPKKAQVQERAIKVLERPKRDEVDTALWAPHLTTDAQGLTTVSFTMPDGLTRWRMTARAMNSDGVVGQSVSHVLSHKDFYIKWTSPTWLRPDDSVVSNIALFNQTKDEQSVELKVSGALTQNEKMTLKPGINFVDVPRKGNQVGETQIQLIRSGQNLDEIHVSLASQPAGWLYTHSAWLRGQNGQYSLNLPIDARNVSLRWLVGSRAGFYQIMDDLIEQPYGCVEQTASRMIPLALAVRTMSKDEPRYANIIQDLYTQRLRLISMAGPEAKFTWWGSPAMADNAFLTTYAYYADWYTARALDVSLPAEHWQLLVDMYSEEGAKYPVWQRALMLDWMRQIGLPVGSLVQGVARDLQNSEYQKYQNLNVHDSWILTENNLQSRDMAWVMTAYLLKATKQTIPNEAAEQVTAAVSRLSAINAPQVRALLHYTGYASLDMDALMSDLGSIGGAYATIDRSLSLTWLERSPMATPTVKVVEPASNTTTEVTKSNSATSGSNSENSGEASTQLTSVTQKTSVMTLPMPWLSSRGTSGVNRFLWPNTQPLPKSVSWAGTDGRLLLNYDSSEPPTPSSALSANLTRHLYLLKPNSDGSFTKSALDEGDVLRSDALYVEELTIDAKKPLNYVLIEAPLPAGAAVESGTWGMKIVGDTDDKGETQANLPAALFQVFTGRYAVPVGEVSGKKTIKHLLRFSQRGTYHLPPARAYNMYRPDMVVTSGDKTSWRVE</sequence>
<dbReference type="Proteomes" id="UP000294480">
    <property type="component" value="Unassembled WGS sequence"/>
</dbReference>
<keyword evidence="7" id="KW-1185">Reference proteome</keyword>
<dbReference type="EMBL" id="SNZE01000007">
    <property type="protein sequence ID" value="TDR31814.1"/>
    <property type="molecule type" value="Genomic_DNA"/>
</dbReference>
<protein>
    <recommendedName>
        <fullName evidence="8">Alpha-2-macroglobulin family protein</fullName>
    </recommendedName>
</protein>
<dbReference type="SUPFAM" id="SSF48239">
    <property type="entry name" value="Terpenoid cyclases/Protein prenyltransferases"/>
    <property type="match status" value="1"/>
</dbReference>
<evidence type="ECO:0000256" key="1">
    <source>
        <dbReference type="ARBA" id="ARBA00010556"/>
    </source>
</evidence>
<name>A0A4R6Y8R3_9BURK</name>
<keyword evidence="3" id="KW-0732">Signal</keyword>
<feature type="domain" description="Alpha-2-macroglobulin bait region" evidence="4">
    <location>
        <begin position="649"/>
        <end position="795"/>
    </location>
</feature>
<proteinExistence type="inferred from homology"/>
<gene>
    <name evidence="6" type="ORF">DFR44_10731</name>
</gene>
<comment type="similarity">
    <text evidence="1">Belongs to the protease inhibitor I39 (alpha-2-macroglobulin) family. Bacterial alpha-2-macroglobulin subfamily.</text>
</comment>
<evidence type="ECO:0000259" key="4">
    <source>
        <dbReference type="SMART" id="SM01359"/>
    </source>
</evidence>
<dbReference type="InterPro" id="IPR041246">
    <property type="entry name" value="Bact_MG10"/>
</dbReference>
<dbReference type="Pfam" id="PF01835">
    <property type="entry name" value="MG2"/>
    <property type="match status" value="1"/>
</dbReference>